<dbReference type="GO" id="GO:0016627">
    <property type="term" value="F:oxidoreductase activity, acting on the CH-CH group of donors"/>
    <property type="evidence" value="ECO:0007669"/>
    <property type="project" value="TreeGrafter"/>
</dbReference>
<dbReference type="PANTHER" id="PTHR35176">
    <property type="entry name" value="HEME OXYGENASE HI_0854-RELATED"/>
    <property type="match status" value="1"/>
</dbReference>
<organism evidence="3">
    <name type="scientific">uncultured Thermomicrobiales bacterium</name>
    <dbReference type="NCBI Taxonomy" id="1645740"/>
    <lineage>
        <taxon>Bacteria</taxon>
        <taxon>Pseudomonadati</taxon>
        <taxon>Thermomicrobiota</taxon>
        <taxon>Thermomicrobia</taxon>
        <taxon>Thermomicrobiales</taxon>
        <taxon>environmental samples</taxon>
    </lineage>
</organism>
<evidence type="ECO:0000256" key="1">
    <source>
        <dbReference type="ARBA" id="ARBA00023002"/>
    </source>
</evidence>
<dbReference type="Gene3D" id="2.30.110.10">
    <property type="entry name" value="Electron Transport, Fmn-binding Protein, Chain A"/>
    <property type="match status" value="1"/>
</dbReference>
<dbReference type="InterPro" id="IPR052019">
    <property type="entry name" value="F420H2_bilvrd_red/Heme_oxyg"/>
</dbReference>
<feature type="domain" description="Pyridoxamine 5'-phosphate oxidase N-terminal" evidence="2">
    <location>
        <begin position="17"/>
        <end position="117"/>
    </location>
</feature>
<dbReference type="EMBL" id="CADCWE010000133">
    <property type="protein sequence ID" value="CAA9542983.1"/>
    <property type="molecule type" value="Genomic_DNA"/>
</dbReference>
<dbReference type="InterPro" id="IPR012349">
    <property type="entry name" value="Split_barrel_FMN-bd"/>
</dbReference>
<reference evidence="3" key="1">
    <citation type="submission" date="2020-02" db="EMBL/GenBank/DDBJ databases">
        <authorList>
            <person name="Meier V. D."/>
        </authorList>
    </citation>
    <scope>NUCLEOTIDE SEQUENCE</scope>
    <source>
        <strain evidence="3">AVDCRST_MAG73</strain>
    </source>
</reference>
<sequence length="166" mass="18599">MGDTEAWRGQVGRMDEAALAAFLEEGIVCRLGCLDEDGWPYVVPVWFHFADGGYYVIPRQRSAWAALLAKDGRVSLSIDEAGAPYRKVSVKGQAELVEQPNVGGRWVPIANQMATRYLGEHGSDYLVPTLNEPRWLFFVRPLNTTTWQGVDWAKKYKHEAWGTGPS</sequence>
<dbReference type="AlphaFoldDB" id="A0A6J4UAE2"/>
<accession>A0A6J4UAE2</accession>
<evidence type="ECO:0000313" key="3">
    <source>
        <dbReference type="EMBL" id="CAA9542983.1"/>
    </source>
</evidence>
<keyword evidence="1" id="KW-0560">Oxidoreductase</keyword>
<dbReference type="SUPFAM" id="SSF50475">
    <property type="entry name" value="FMN-binding split barrel"/>
    <property type="match status" value="1"/>
</dbReference>
<dbReference type="GO" id="GO:0070967">
    <property type="term" value="F:coenzyme F420 binding"/>
    <property type="evidence" value="ECO:0007669"/>
    <property type="project" value="TreeGrafter"/>
</dbReference>
<dbReference type="GO" id="GO:0005829">
    <property type="term" value="C:cytosol"/>
    <property type="evidence" value="ECO:0007669"/>
    <property type="project" value="TreeGrafter"/>
</dbReference>
<evidence type="ECO:0000259" key="2">
    <source>
        <dbReference type="Pfam" id="PF01243"/>
    </source>
</evidence>
<proteinExistence type="predicted"/>
<dbReference type="PANTHER" id="PTHR35176:SF6">
    <property type="entry name" value="HEME OXYGENASE HI_0854-RELATED"/>
    <property type="match status" value="1"/>
</dbReference>
<gene>
    <name evidence="3" type="ORF">AVDCRST_MAG73-2128</name>
</gene>
<protein>
    <recommendedName>
        <fullName evidence="2">Pyridoxamine 5'-phosphate oxidase N-terminal domain-containing protein</fullName>
    </recommendedName>
</protein>
<name>A0A6J4UAE2_9BACT</name>
<dbReference type="Pfam" id="PF01243">
    <property type="entry name" value="PNPOx_N"/>
    <property type="match status" value="1"/>
</dbReference>
<dbReference type="InterPro" id="IPR011576">
    <property type="entry name" value="Pyridox_Oxase_N"/>
</dbReference>